<name>A0ABY8VLK2_9CORY</name>
<dbReference type="Pfam" id="PF14534">
    <property type="entry name" value="DUF4440"/>
    <property type="match status" value="1"/>
</dbReference>
<dbReference type="Proteomes" id="UP001238805">
    <property type="component" value="Chromosome"/>
</dbReference>
<accession>A0ABY8VLK2</accession>
<dbReference type="RefSeq" id="WP_284874454.1">
    <property type="nucleotide sequence ID" value="NZ_CP126970.1"/>
</dbReference>
<reference evidence="2 3" key="1">
    <citation type="submission" date="2023-05" db="EMBL/GenBank/DDBJ databases">
        <title>Corynebacterium suedekumii sp. nov. and Corynebacterium breve sp. nov. isolated from raw cow's milk.</title>
        <authorList>
            <person name="Baer M.K."/>
            <person name="Mehl L."/>
            <person name="Hellmuth R."/>
            <person name="Marke G."/>
            <person name="Lipski A."/>
        </authorList>
    </citation>
    <scope>NUCLEOTIDE SEQUENCE [LARGE SCALE GENOMIC DNA]</scope>
    <source>
        <strain evidence="2 3">LM112</strain>
    </source>
</reference>
<evidence type="ECO:0000259" key="1">
    <source>
        <dbReference type="Pfam" id="PF14534"/>
    </source>
</evidence>
<evidence type="ECO:0000313" key="3">
    <source>
        <dbReference type="Proteomes" id="UP001238805"/>
    </source>
</evidence>
<sequence>MPHPDLDHVLDLERELQTPAVRGDVDRLRELLAPDFLEIGASGRQWDREAILNLLSHESGDDIRMSHLAARALTPEIIQVFWVSEQQGRRARRTSLWLRAAGRWQQVYHQGTVL</sequence>
<dbReference type="EMBL" id="CP126970">
    <property type="protein sequence ID" value="WIM69861.1"/>
    <property type="molecule type" value="Genomic_DNA"/>
</dbReference>
<organism evidence="2 3">
    <name type="scientific">Corynebacterium suedekumii</name>
    <dbReference type="NCBI Taxonomy" id="3049801"/>
    <lineage>
        <taxon>Bacteria</taxon>
        <taxon>Bacillati</taxon>
        <taxon>Actinomycetota</taxon>
        <taxon>Actinomycetes</taxon>
        <taxon>Mycobacteriales</taxon>
        <taxon>Corynebacteriaceae</taxon>
        <taxon>Corynebacterium</taxon>
    </lineage>
</organism>
<dbReference type="InterPro" id="IPR027843">
    <property type="entry name" value="DUF4440"/>
</dbReference>
<gene>
    <name evidence="2" type="ORF">QP029_11675</name>
</gene>
<dbReference type="SUPFAM" id="SSF54427">
    <property type="entry name" value="NTF2-like"/>
    <property type="match status" value="1"/>
</dbReference>
<proteinExistence type="predicted"/>
<feature type="domain" description="DUF4440" evidence="1">
    <location>
        <begin position="9"/>
        <end position="105"/>
    </location>
</feature>
<dbReference type="InterPro" id="IPR032710">
    <property type="entry name" value="NTF2-like_dom_sf"/>
</dbReference>
<dbReference type="Gene3D" id="3.10.450.50">
    <property type="match status" value="1"/>
</dbReference>
<evidence type="ECO:0000313" key="2">
    <source>
        <dbReference type="EMBL" id="WIM69861.1"/>
    </source>
</evidence>
<protein>
    <submittedName>
        <fullName evidence="2">Nuclear transport factor 2 family protein</fullName>
    </submittedName>
</protein>
<keyword evidence="3" id="KW-1185">Reference proteome</keyword>